<dbReference type="Proteomes" id="UP000184172">
    <property type="component" value="Unassembled WGS sequence"/>
</dbReference>
<feature type="domain" description="HTH LytTR-type" evidence="1">
    <location>
        <begin position="137"/>
        <end position="232"/>
    </location>
</feature>
<dbReference type="InterPro" id="IPR007492">
    <property type="entry name" value="LytTR_DNA-bd_dom"/>
</dbReference>
<dbReference type="GO" id="GO:0003677">
    <property type="term" value="F:DNA binding"/>
    <property type="evidence" value="ECO:0007669"/>
    <property type="project" value="UniProtKB-KW"/>
</dbReference>
<dbReference type="AlphaFoldDB" id="A0A1M6LKU4"/>
<dbReference type="RefSeq" id="WP_073220392.1">
    <property type="nucleotide sequence ID" value="NZ_FNNS01000001.1"/>
</dbReference>
<evidence type="ECO:0000313" key="3">
    <source>
        <dbReference type="Proteomes" id="UP000184172"/>
    </source>
</evidence>
<evidence type="ECO:0000259" key="1">
    <source>
        <dbReference type="SMART" id="SM00850"/>
    </source>
</evidence>
<dbReference type="Pfam" id="PF04397">
    <property type="entry name" value="LytTR"/>
    <property type="match status" value="1"/>
</dbReference>
<organism evidence="2 3">
    <name type="scientific">Aequorivita viscosa</name>
    <dbReference type="NCBI Taxonomy" id="797419"/>
    <lineage>
        <taxon>Bacteria</taxon>
        <taxon>Pseudomonadati</taxon>
        <taxon>Bacteroidota</taxon>
        <taxon>Flavobacteriia</taxon>
        <taxon>Flavobacteriales</taxon>
        <taxon>Flavobacteriaceae</taxon>
        <taxon>Aequorivita</taxon>
    </lineage>
</organism>
<keyword evidence="2" id="KW-0238">DNA-binding</keyword>
<name>A0A1M6LKU4_9FLAO</name>
<reference evidence="3" key="1">
    <citation type="submission" date="2016-11" db="EMBL/GenBank/DDBJ databases">
        <authorList>
            <person name="Varghese N."/>
            <person name="Submissions S."/>
        </authorList>
    </citation>
    <scope>NUCLEOTIDE SEQUENCE [LARGE SCALE GENOMIC DNA]</scope>
    <source>
        <strain evidence="3">DSM 26349</strain>
    </source>
</reference>
<dbReference type="Gene3D" id="2.40.50.1020">
    <property type="entry name" value="LytTr DNA-binding domain"/>
    <property type="match status" value="1"/>
</dbReference>
<accession>A0A1M6LKU4</accession>
<proteinExistence type="predicted"/>
<dbReference type="OrthoDB" id="2168082at2"/>
<sequence length="243" mass="28635">MTIDVIYYSIIDNQQKTITNLHSSLIEFKQFECIGIFSCFSDYLKVRHKYATRLIFINIDSIAENYIQSMARLNKSVGIPPSYIGITSCSKKGFMAFKNGFLDVIFEPEHLENCREVLIRYLENRIKPSILCVQYYYDFQFVRIENLVFMSADNYTTELYLKDGTVINSFKTLKFCHAQLPSNFQRIHKSHVINTLYVRRINYGKMKIHLRCVEQILPFSRTYVSNVDKVKLMLARPENSYFL</sequence>
<dbReference type="STRING" id="797419.SAMN05216556_1017"/>
<evidence type="ECO:0000313" key="2">
    <source>
        <dbReference type="EMBL" id="SHJ71809.1"/>
    </source>
</evidence>
<dbReference type="SMART" id="SM00850">
    <property type="entry name" value="LytTR"/>
    <property type="match status" value="1"/>
</dbReference>
<keyword evidence="3" id="KW-1185">Reference proteome</keyword>
<dbReference type="EMBL" id="FQYV01000023">
    <property type="protein sequence ID" value="SHJ71809.1"/>
    <property type="molecule type" value="Genomic_DNA"/>
</dbReference>
<protein>
    <submittedName>
        <fullName evidence="2">DNA-binding response regulator, LytR/AlgR family</fullName>
    </submittedName>
</protein>
<gene>
    <name evidence="2" type="ORF">SAMN04487908_12365</name>
</gene>